<dbReference type="PATRIC" id="fig|1619039.3.peg.1435"/>
<dbReference type="Pfam" id="PF21805">
    <property type="entry name" value="Imm5_like"/>
    <property type="match status" value="1"/>
</dbReference>
<comment type="caution">
    <text evidence="2">The sequence shown here is derived from an EMBL/GenBank/DDBJ whole genome shotgun (WGS) entry which is preliminary data.</text>
</comment>
<feature type="domain" description="Imm-5-like" evidence="1">
    <location>
        <begin position="6"/>
        <end position="132"/>
    </location>
</feature>
<evidence type="ECO:0000259" key="1">
    <source>
        <dbReference type="Pfam" id="PF21805"/>
    </source>
</evidence>
<reference evidence="2 3" key="1">
    <citation type="journal article" date="2015" name="Nature">
        <title>rRNA introns, odd ribosomes, and small enigmatic genomes across a large radiation of phyla.</title>
        <authorList>
            <person name="Brown C.T."/>
            <person name="Hug L.A."/>
            <person name="Thomas B.C."/>
            <person name="Sharon I."/>
            <person name="Castelle C.J."/>
            <person name="Singh A."/>
            <person name="Wilkins M.J."/>
            <person name="Williams K.H."/>
            <person name="Banfield J.F."/>
        </authorList>
    </citation>
    <scope>NUCLEOTIDE SEQUENCE [LARGE SCALE GENOMIC DNA]</scope>
</reference>
<dbReference type="InterPro" id="IPR048667">
    <property type="entry name" value="Imm5-like"/>
</dbReference>
<organism evidence="2 3">
    <name type="scientific">Candidatus Magasanikbacteria bacterium GW2011_GWA2_42_32</name>
    <dbReference type="NCBI Taxonomy" id="1619039"/>
    <lineage>
        <taxon>Bacteria</taxon>
        <taxon>Candidatus Magasanikiibacteriota</taxon>
    </lineage>
</organism>
<gene>
    <name evidence="2" type="ORF">UV20_C0047G0005</name>
</gene>
<evidence type="ECO:0000313" key="2">
    <source>
        <dbReference type="EMBL" id="KKS53694.1"/>
    </source>
</evidence>
<dbReference type="Proteomes" id="UP000034837">
    <property type="component" value="Unassembled WGS sequence"/>
</dbReference>
<sequence>MKTKPERKEHEALVLWAALCAEHVLPYFEKECPKDDRPRKAIEEARRWVREGKPMKMAVIRKASLDAHAAARATENPAARAAARAAGQAVATVHVATHAPGAAYYGLKVAKAVGGDAKIASERKWQQKHLPRHLR</sequence>
<accession>A0A0G0ZYG0</accession>
<proteinExistence type="predicted"/>
<protein>
    <recommendedName>
        <fullName evidence="1">Imm-5-like domain-containing protein</fullName>
    </recommendedName>
</protein>
<evidence type="ECO:0000313" key="3">
    <source>
        <dbReference type="Proteomes" id="UP000034837"/>
    </source>
</evidence>
<name>A0A0G0ZYG0_9BACT</name>
<dbReference type="AlphaFoldDB" id="A0A0G0ZYG0"/>
<dbReference type="EMBL" id="LCDO01000047">
    <property type="protein sequence ID" value="KKS53694.1"/>
    <property type="molecule type" value="Genomic_DNA"/>
</dbReference>